<dbReference type="AlphaFoldDB" id="A0A845HSR2"/>
<feature type="region of interest" description="Disordered" evidence="1">
    <location>
        <begin position="20"/>
        <end position="41"/>
    </location>
</feature>
<sequence length="359" mass="38047">MLTRCAGTALLLGLGATQAGSAGAQPDTSNTAARPPQPGNSIMQSQQEIAAALMRISDQELLRTPLAGLPALGYQALTGQRFEGLALRAPAQVDTDASHALPLLVTIGQGSERARQVPLQRNAFVFVTRLGRGDSWATRAFSTPEGKILGPASKRPAPPPPDKSISVLGVEARDMLRLGMLPREAGRYAVRMIAWDWVSNTVSVTLTGARADGAPQTQAPATQWLTTYRHSLEPAPGPVGLEDSRPSLTLMVTRDTTHTDAPLVANGSVRVPHDAEWPRSASGLSAVPAHLLFVRPDVVQPVVLALLLAPPRGPTTSGMVEAYFSVELDRQHGMPVSAYQGYLVVGDQISAAAPFEMTR</sequence>
<evidence type="ECO:0000313" key="3">
    <source>
        <dbReference type="EMBL" id="MYN19904.1"/>
    </source>
</evidence>
<keyword evidence="2" id="KW-0732">Signal</keyword>
<dbReference type="Proteomes" id="UP000484875">
    <property type="component" value="Unassembled WGS sequence"/>
</dbReference>
<reference evidence="3 4" key="1">
    <citation type="submission" date="2019-12" db="EMBL/GenBank/DDBJ databases">
        <title>Novel species isolated from a subtropical stream in China.</title>
        <authorList>
            <person name="Lu H."/>
        </authorList>
    </citation>
    <scope>NUCLEOTIDE SEQUENCE [LARGE SCALE GENOMIC DNA]</scope>
    <source>
        <strain evidence="3 4">FT107W</strain>
    </source>
</reference>
<keyword evidence="4" id="KW-1185">Reference proteome</keyword>
<feature type="signal peptide" evidence="2">
    <location>
        <begin position="1"/>
        <end position="24"/>
    </location>
</feature>
<dbReference type="EMBL" id="WWCV01000057">
    <property type="protein sequence ID" value="MYN19904.1"/>
    <property type="molecule type" value="Genomic_DNA"/>
</dbReference>
<name>A0A845HSR2_9BURK</name>
<protein>
    <submittedName>
        <fullName evidence="3">Uncharacterized protein</fullName>
    </submittedName>
</protein>
<gene>
    <name evidence="3" type="ORF">GTP81_24465</name>
</gene>
<evidence type="ECO:0000256" key="2">
    <source>
        <dbReference type="SAM" id="SignalP"/>
    </source>
</evidence>
<evidence type="ECO:0000313" key="4">
    <source>
        <dbReference type="Proteomes" id="UP000484875"/>
    </source>
</evidence>
<comment type="caution">
    <text evidence="3">The sequence shown here is derived from an EMBL/GenBank/DDBJ whole genome shotgun (WGS) entry which is preliminary data.</text>
</comment>
<evidence type="ECO:0000256" key="1">
    <source>
        <dbReference type="SAM" id="MobiDB-lite"/>
    </source>
</evidence>
<proteinExistence type="predicted"/>
<accession>A0A845HSR2</accession>
<organism evidence="3 4">
    <name type="scientific">Duganella vulcania</name>
    <dbReference type="NCBI Taxonomy" id="2692166"/>
    <lineage>
        <taxon>Bacteria</taxon>
        <taxon>Pseudomonadati</taxon>
        <taxon>Pseudomonadota</taxon>
        <taxon>Betaproteobacteria</taxon>
        <taxon>Burkholderiales</taxon>
        <taxon>Oxalobacteraceae</taxon>
        <taxon>Telluria group</taxon>
        <taxon>Duganella</taxon>
    </lineage>
</organism>
<dbReference type="RefSeq" id="WP_161092285.1">
    <property type="nucleotide sequence ID" value="NZ_WWCV01000057.1"/>
</dbReference>
<feature type="chain" id="PRO_5032973073" evidence="2">
    <location>
        <begin position="25"/>
        <end position="359"/>
    </location>
</feature>